<keyword evidence="1" id="KW-0472">Membrane</keyword>
<feature type="transmembrane region" description="Helical" evidence="1">
    <location>
        <begin position="12"/>
        <end position="34"/>
    </location>
</feature>
<evidence type="ECO:0000256" key="1">
    <source>
        <dbReference type="SAM" id="Phobius"/>
    </source>
</evidence>
<accession>A0A7D5K694</accession>
<dbReference type="GeneID" id="56027713"/>
<sequence>MVSLRPLVDRRGLDAGFAWLATAVLVACSGRFLTLGELDWAAFVAIVVGVAVVPPVLERDPAVTMPSELLVLVVIPVVVRAAAVVSVATPFFVLAGLSLLVVVLLDSYTSFTVTPRFAVVFVVLTTMAFASVWTVGSWVSDALFGTNILPGETELMWDLVAATVTGILAGVVFELYFRISDRVTRLDEPAVGTAETEHDGESTADVVDLPGDRSHHRTAVRAMRAILALIAVAGLLQANIGLVVNGGLTLLITFVPAALRREYDYPMDLGLTLWVTVAVFLHAVGALGPYRSVEFYDTITHTLSATLLAGIGFAVARAVELHSRSVDFDSTFRSVFVVVFVLAAGVVWEILEFASGGVASIVGGDAVLAQYGTGDIVHDLAFNTVGAIVVAVLSTGRFEAVAQSLAGQVDVLVRGGE</sequence>
<organism evidence="2 3">
    <name type="scientific">Halorarum halophilum</name>
    <dbReference type="NCBI Taxonomy" id="2743090"/>
    <lineage>
        <taxon>Archaea</taxon>
        <taxon>Methanobacteriati</taxon>
        <taxon>Methanobacteriota</taxon>
        <taxon>Stenosarchaea group</taxon>
        <taxon>Halobacteria</taxon>
        <taxon>Halobacteriales</taxon>
        <taxon>Haloferacaceae</taxon>
        <taxon>Halorarum</taxon>
    </lineage>
</organism>
<feature type="transmembrane region" description="Helical" evidence="1">
    <location>
        <begin position="159"/>
        <end position="177"/>
    </location>
</feature>
<feature type="transmembrane region" description="Helical" evidence="1">
    <location>
        <begin position="302"/>
        <end position="319"/>
    </location>
</feature>
<feature type="transmembrane region" description="Helical" evidence="1">
    <location>
        <begin position="271"/>
        <end position="290"/>
    </location>
</feature>
<protein>
    <submittedName>
        <fullName evidence="2">Uncharacterized protein</fullName>
    </submittedName>
</protein>
<reference evidence="2 3" key="1">
    <citation type="submission" date="2020-07" db="EMBL/GenBank/DDBJ databases">
        <title>Gai3-2, isolated from salt lake.</title>
        <authorList>
            <person name="Cui H."/>
            <person name="Shi X."/>
        </authorList>
    </citation>
    <scope>NUCLEOTIDE SEQUENCE [LARGE SCALE GENOMIC DNA]</scope>
    <source>
        <strain evidence="2 3">Gai3-2</strain>
    </source>
</reference>
<name>A0A7D5K694_9EURY</name>
<feature type="transmembrane region" description="Helical" evidence="1">
    <location>
        <begin position="91"/>
        <end position="111"/>
    </location>
</feature>
<keyword evidence="3" id="KW-1185">Reference proteome</keyword>
<feature type="transmembrane region" description="Helical" evidence="1">
    <location>
        <begin position="331"/>
        <end position="351"/>
    </location>
</feature>
<keyword evidence="1" id="KW-0812">Transmembrane</keyword>
<feature type="transmembrane region" description="Helical" evidence="1">
    <location>
        <begin position="226"/>
        <end position="259"/>
    </location>
</feature>
<evidence type="ECO:0000313" key="2">
    <source>
        <dbReference type="EMBL" id="QLG26519.1"/>
    </source>
</evidence>
<gene>
    <name evidence="2" type="ORF">HUG10_02730</name>
</gene>
<feature type="transmembrane region" description="Helical" evidence="1">
    <location>
        <begin position="40"/>
        <end position="57"/>
    </location>
</feature>
<dbReference type="KEGG" id="halg:HUG10_02730"/>
<evidence type="ECO:0000313" key="3">
    <source>
        <dbReference type="Proteomes" id="UP000509750"/>
    </source>
</evidence>
<dbReference type="InterPro" id="IPR014509">
    <property type="entry name" value="YjdF-like"/>
</dbReference>
<dbReference type="Pfam" id="PF09997">
    <property type="entry name" value="DUF2238"/>
    <property type="match status" value="1"/>
</dbReference>
<dbReference type="OrthoDB" id="313603at2157"/>
<dbReference type="AlphaFoldDB" id="A0A7D5K694"/>
<dbReference type="Proteomes" id="UP000509750">
    <property type="component" value="Chromosome"/>
</dbReference>
<keyword evidence="1" id="KW-1133">Transmembrane helix</keyword>
<proteinExistence type="predicted"/>
<feature type="transmembrane region" description="Helical" evidence="1">
    <location>
        <begin position="118"/>
        <end position="139"/>
    </location>
</feature>
<dbReference type="PROSITE" id="PS51257">
    <property type="entry name" value="PROKAR_LIPOPROTEIN"/>
    <property type="match status" value="1"/>
</dbReference>
<dbReference type="RefSeq" id="WP_179168094.1">
    <property type="nucleotide sequence ID" value="NZ_CP058529.1"/>
</dbReference>
<dbReference type="EMBL" id="CP058529">
    <property type="protein sequence ID" value="QLG26519.1"/>
    <property type="molecule type" value="Genomic_DNA"/>
</dbReference>